<comment type="caution">
    <text evidence="2">The sequence shown here is derived from an EMBL/GenBank/DDBJ whole genome shotgun (WGS) entry which is preliminary data.</text>
</comment>
<dbReference type="Pfam" id="PF00581">
    <property type="entry name" value="Rhodanese"/>
    <property type="match status" value="1"/>
</dbReference>
<dbReference type="SMART" id="SM00450">
    <property type="entry name" value="RHOD"/>
    <property type="match status" value="1"/>
</dbReference>
<dbReference type="PANTHER" id="PTHR43031:SF7">
    <property type="entry name" value="NITRIC OXIDE REDUCTASE FLRD-NAD(+) REDUCTASE"/>
    <property type="match status" value="1"/>
</dbReference>
<sequence length="121" mass="13417">MDTEKINFLKTYLSLYISHQQVMADKQKPDSQYVVLDVRNAPAQIKKDQIKGAVALAAKDLPDHLNELDKSKTYVVYDWTAGTTLGKVALLTLLSNGFKAYELSCALEGWKGMSLPVEPVA</sequence>
<dbReference type="STRING" id="1302250.GCA_001313225_01222"/>
<organism evidence="2 3">
    <name type="scientific">Secundilactobacillus silagei JCM 19001</name>
    <dbReference type="NCBI Taxonomy" id="1302250"/>
    <lineage>
        <taxon>Bacteria</taxon>
        <taxon>Bacillati</taxon>
        <taxon>Bacillota</taxon>
        <taxon>Bacilli</taxon>
        <taxon>Lactobacillales</taxon>
        <taxon>Lactobacillaceae</taxon>
        <taxon>Secundilactobacillus</taxon>
    </lineage>
</organism>
<dbReference type="InterPro" id="IPR001763">
    <property type="entry name" value="Rhodanese-like_dom"/>
</dbReference>
<evidence type="ECO:0000259" key="1">
    <source>
        <dbReference type="PROSITE" id="PS50206"/>
    </source>
</evidence>
<dbReference type="Gene3D" id="3.40.250.10">
    <property type="entry name" value="Rhodanese-like domain"/>
    <property type="match status" value="1"/>
</dbReference>
<feature type="domain" description="Rhodanese" evidence="1">
    <location>
        <begin position="29"/>
        <end position="119"/>
    </location>
</feature>
<dbReference type="Proteomes" id="UP000198402">
    <property type="component" value="Unassembled WGS sequence"/>
</dbReference>
<keyword evidence="3" id="KW-1185">Reference proteome</keyword>
<dbReference type="EMBL" id="BCMG01000007">
    <property type="protein sequence ID" value="GAX01490.1"/>
    <property type="molecule type" value="Genomic_DNA"/>
</dbReference>
<dbReference type="RefSeq" id="WP_089136804.1">
    <property type="nucleotide sequence ID" value="NZ_BCMG01000007.1"/>
</dbReference>
<evidence type="ECO:0000313" key="3">
    <source>
        <dbReference type="Proteomes" id="UP000198402"/>
    </source>
</evidence>
<accession>A0A1Z5IIA8</accession>
<dbReference type="AlphaFoldDB" id="A0A1Z5IIA8"/>
<evidence type="ECO:0000313" key="2">
    <source>
        <dbReference type="EMBL" id="GAX01490.1"/>
    </source>
</evidence>
<gene>
    <name evidence="2" type="primary">pspE_2</name>
    <name evidence="2" type="ORF">IWT126_01531</name>
</gene>
<dbReference type="InterPro" id="IPR036873">
    <property type="entry name" value="Rhodanese-like_dom_sf"/>
</dbReference>
<reference evidence="2 3" key="1">
    <citation type="submission" date="2015-11" db="EMBL/GenBank/DDBJ databases">
        <title>Draft genome sequences of new species of the genus Lactobacillus isolated from orchardgrass silage.</title>
        <authorList>
            <person name="Tohno M."/>
            <person name="Tanizawa Y."/>
            <person name="Arita M."/>
        </authorList>
    </citation>
    <scope>NUCLEOTIDE SEQUENCE [LARGE SCALE GENOMIC DNA]</scope>
    <source>
        <strain evidence="2 3">IWT126</strain>
    </source>
</reference>
<dbReference type="PROSITE" id="PS50206">
    <property type="entry name" value="RHODANESE_3"/>
    <property type="match status" value="1"/>
</dbReference>
<name>A0A1Z5IIA8_9LACO</name>
<dbReference type="SUPFAM" id="SSF52821">
    <property type="entry name" value="Rhodanese/Cell cycle control phosphatase"/>
    <property type="match status" value="1"/>
</dbReference>
<proteinExistence type="predicted"/>
<dbReference type="OrthoDB" id="9800872at2"/>
<dbReference type="PANTHER" id="PTHR43031">
    <property type="entry name" value="FAD-DEPENDENT OXIDOREDUCTASE"/>
    <property type="match status" value="1"/>
</dbReference>
<protein>
    <submittedName>
        <fullName evidence="2">Rhodanese-like domain protein</fullName>
    </submittedName>
</protein>
<dbReference type="InterPro" id="IPR050229">
    <property type="entry name" value="GlpE_sulfurtransferase"/>
</dbReference>